<keyword evidence="2" id="KW-0723">Serine/threonine-protein kinase</keyword>
<evidence type="ECO:0000259" key="9">
    <source>
        <dbReference type="PROSITE" id="PS50011"/>
    </source>
</evidence>
<proteinExistence type="predicted"/>
<keyword evidence="3" id="KW-0808">Transferase</keyword>
<evidence type="ECO:0000256" key="5">
    <source>
        <dbReference type="ARBA" id="ARBA00022777"/>
    </source>
</evidence>
<keyword evidence="6" id="KW-0067">ATP-binding</keyword>
<evidence type="ECO:0000256" key="6">
    <source>
        <dbReference type="ARBA" id="ARBA00022840"/>
    </source>
</evidence>
<accession>D8QY24</accession>
<dbReference type="PANTHER" id="PTHR48006:SF102">
    <property type="entry name" value="LEUCINE-RICH REPEAT-CONTAINING PROTEIN DDB_G0281931-RELATED"/>
    <property type="match status" value="1"/>
</dbReference>
<dbReference type="InterPro" id="IPR001245">
    <property type="entry name" value="Ser-Thr/Tyr_kinase_cat_dom"/>
</dbReference>
<dbReference type="PANTHER" id="PTHR48006">
    <property type="entry name" value="LEUCINE-RICH REPEAT-CONTAINING PROTEIN DDB_G0281931-RELATED"/>
    <property type="match status" value="1"/>
</dbReference>
<keyword evidence="11" id="KW-1185">Reference proteome</keyword>
<organism evidence="11">
    <name type="scientific">Selaginella moellendorffii</name>
    <name type="common">Spikemoss</name>
    <dbReference type="NCBI Taxonomy" id="88036"/>
    <lineage>
        <taxon>Eukaryota</taxon>
        <taxon>Viridiplantae</taxon>
        <taxon>Streptophyta</taxon>
        <taxon>Embryophyta</taxon>
        <taxon>Tracheophyta</taxon>
        <taxon>Lycopodiopsida</taxon>
        <taxon>Selaginellales</taxon>
        <taxon>Selaginellaceae</taxon>
        <taxon>Selaginella</taxon>
    </lineage>
</organism>
<dbReference type="SUPFAM" id="SSF56112">
    <property type="entry name" value="Protein kinase-like (PK-like)"/>
    <property type="match status" value="1"/>
</dbReference>
<evidence type="ECO:0000256" key="4">
    <source>
        <dbReference type="ARBA" id="ARBA00022741"/>
    </source>
</evidence>
<keyword evidence="5" id="KW-0418">Kinase</keyword>
<reference evidence="10 11" key="1">
    <citation type="journal article" date="2011" name="Science">
        <title>The Selaginella genome identifies genetic changes associated with the evolution of vascular plants.</title>
        <authorList>
            <person name="Banks J.A."/>
            <person name="Nishiyama T."/>
            <person name="Hasebe M."/>
            <person name="Bowman J.L."/>
            <person name="Gribskov M."/>
            <person name="dePamphilis C."/>
            <person name="Albert V.A."/>
            <person name="Aono N."/>
            <person name="Aoyama T."/>
            <person name="Ambrose B.A."/>
            <person name="Ashton N.W."/>
            <person name="Axtell M.J."/>
            <person name="Barker E."/>
            <person name="Barker M.S."/>
            <person name="Bennetzen J.L."/>
            <person name="Bonawitz N.D."/>
            <person name="Chapple C."/>
            <person name="Cheng C."/>
            <person name="Correa L.G."/>
            <person name="Dacre M."/>
            <person name="DeBarry J."/>
            <person name="Dreyer I."/>
            <person name="Elias M."/>
            <person name="Engstrom E.M."/>
            <person name="Estelle M."/>
            <person name="Feng L."/>
            <person name="Finet C."/>
            <person name="Floyd S.K."/>
            <person name="Frommer W.B."/>
            <person name="Fujita T."/>
            <person name="Gramzow L."/>
            <person name="Gutensohn M."/>
            <person name="Harholt J."/>
            <person name="Hattori M."/>
            <person name="Heyl A."/>
            <person name="Hirai T."/>
            <person name="Hiwatashi Y."/>
            <person name="Ishikawa M."/>
            <person name="Iwata M."/>
            <person name="Karol K.G."/>
            <person name="Koehler B."/>
            <person name="Kolukisaoglu U."/>
            <person name="Kubo M."/>
            <person name="Kurata T."/>
            <person name="Lalonde S."/>
            <person name="Li K."/>
            <person name="Li Y."/>
            <person name="Litt A."/>
            <person name="Lyons E."/>
            <person name="Manning G."/>
            <person name="Maruyama T."/>
            <person name="Michael T.P."/>
            <person name="Mikami K."/>
            <person name="Miyazaki S."/>
            <person name="Morinaga S."/>
            <person name="Murata T."/>
            <person name="Mueller-Roeber B."/>
            <person name="Nelson D.R."/>
            <person name="Obara M."/>
            <person name="Oguri Y."/>
            <person name="Olmstead R.G."/>
            <person name="Onodera N."/>
            <person name="Petersen B.L."/>
            <person name="Pils B."/>
            <person name="Prigge M."/>
            <person name="Rensing S.A."/>
            <person name="Riano-Pachon D.M."/>
            <person name="Roberts A.W."/>
            <person name="Sato Y."/>
            <person name="Scheller H.V."/>
            <person name="Schulz B."/>
            <person name="Schulz C."/>
            <person name="Shakirov E.V."/>
            <person name="Shibagaki N."/>
            <person name="Shinohara N."/>
            <person name="Shippen D.E."/>
            <person name="Soerensen I."/>
            <person name="Sotooka R."/>
            <person name="Sugimoto N."/>
            <person name="Sugita M."/>
            <person name="Sumikawa N."/>
            <person name="Tanurdzic M."/>
            <person name="Theissen G."/>
            <person name="Ulvskov P."/>
            <person name="Wakazuki S."/>
            <person name="Weng J.K."/>
            <person name="Willats W.W."/>
            <person name="Wipf D."/>
            <person name="Wolf P.G."/>
            <person name="Yang L."/>
            <person name="Zimmer A.D."/>
            <person name="Zhu Q."/>
            <person name="Mitros T."/>
            <person name="Hellsten U."/>
            <person name="Loque D."/>
            <person name="Otillar R."/>
            <person name="Salamov A."/>
            <person name="Schmutz J."/>
            <person name="Shapiro H."/>
            <person name="Lindquist E."/>
            <person name="Lucas S."/>
            <person name="Rokhsar D."/>
            <person name="Grigoriev I.V."/>
        </authorList>
    </citation>
    <scope>NUCLEOTIDE SEQUENCE [LARGE SCALE GENOMIC DNA]</scope>
</reference>
<evidence type="ECO:0000256" key="7">
    <source>
        <dbReference type="ARBA" id="ARBA00047899"/>
    </source>
</evidence>
<dbReference type="SMART" id="SM00219">
    <property type="entry name" value="TyrKc"/>
    <property type="match status" value="1"/>
</dbReference>
<sequence>MQNPNVCKLIGFCASAQHKDRQLERLLVFEHCDYGGLNVLLSKSQYIRPLYWSTRVNIALGAARGLAYLHERAYFQVVYTDLTPASVLIDKDFNAKLSDYGLGLDRPKALDSSKWDECIKRDVADFGLVLLELLVGSKNMKRLLARNDGSTRWIPRLLREESKLQEMVDSELRSEPELLPSMRRLAAVALKCLRKESHLRPGMDQVVALLEPLQSLEGRVNTWERHLNK</sequence>
<dbReference type="InterPro" id="IPR011009">
    <property type="entry name" value="Kinase-like_dom_sf"/>
</dbReference>
<name>D8QY24_SELML</name>
<evidence type="ECO:0000256" key="2">
    <source>
        <dbReference type="ARBA" id="ARBA00022527"/>
    </source>
</evidence>
<gene>
    <name evidence="10" type="ORF">SELMODRAFT_141647</name>
</gene>
<feature type="domain" description="Protein kinase" evidence="9">
    <location>
        <begin position="1"/>
        <end position="214"/>
    </location>
</feature>
<dbReference type="GO" id="GO:0004674">
    <property type="term" value="F:protein serine/threonine kinase activity"/>
    <property type="evidence" value="ECO:0007669"/>
    <property type="project" value="UniProtKB-KW"/>
</dbReference>
<evidence type="ECO:0000256" key="8">
    <source>
        <dbReference type="ARBA" id="ARBA00048679"/>
    </source>
</evidence>
<dbReference type="eggNOG" id="KOG1187">
    <property type="taxonomic scope" value="Eukaryota"/>
</dbReference>
<dbReference type="Gramene" id="EFJ35535">
    <property type="protein sequence ID" value="EFJ35535"/>
    <property type="gene ID" value="SELMODRAFT_141647"/>
</dbReference>
<evidence type="ECO:0000313" key="11">
    <source>
        <dbReference type="Proteomes" id="UP000001514"/>
    </source>
</evidence>
<evidence type="ECO:0000256" key="1">
    <source>
        <dbReference type="ARBA" id="ARBA00012513"/>
    </source>
</evidence>
<dbReference type="InterPro" id="IPR051824">
    <property type="entry name" value="LRR_Rcpt-Like_S/T_Kinase"/>
</dbReference>
<comment type="catalytic activity">
    <reaction evidence="8">
        <text>L-seryl-[protein] + ATP = O-phospho-L-seryl-[protein] + ADP + H(+)</text>
        <dbReference type="Rhea" id="RHEA:17989"/>
        <dbReference type="Rhea" id="RHEA-COMP:9863"/>
        <dbReference type="Rhea" id="RHEA-COMP:11604"/>
        <dbReference type="ChEBI" id="CHEBI:15378"/>
        <dbReference type="ChEBI" id="CHEBI:29999"/>
        <dbReference type="ChEBI" id="CHEBI:30616"/>
        <dbReference type="ChEBI" id="CHEBI:83421"/>
        <dbReference type="ChEBI" id="CHEBI:456216"/>
        <dbReference type="EC" id="2.7.11.1"/>
    </reaction>
</comment>
<keyword evidence="4" id="KW-0547">Nucleotide-binding</keyword>
<dbReference type="PROSITE" id="PS50011">
    <property type="entry name" value="PROTEIN_KINASE_DOM"/>
    <property type="match status" value="1"/>
</dbReference>
<dbReference type="GO" id="GO:0005524">
    <property type="term" value="F:ATP binding"/>
    <property type="evidence" value="ECO:0007669"/>
    <property type="project" value="UniProtKB-KW"/>
</dbReference>
<dbReference type="InParanoid" id="D8QY24"/>
<dbReference type="Pfam" id="PF07714">
    <property type="entry name" value="PK_Tyr_Ser-Thr"/>
    <property type="match status" value="1"/>
</dbReference>
<evidence type="ECO:0000256" key="3">
    <source>
        <dbReference type="ARBA" id="ARBA00022679"/>
    </source>
</evidence>
<dbReference type="EMBL" id="GL377568">
    <property type="protein sequence ID" value="EFJ35535.1"/>
    <property type="molecule type" value="Genomic_DNA"/>
</dbReference>
<protein>
    <recommendedName>
        <fullName evidence="1">non-specific serine/threonine protein kinase</fullName>
        <ecNumber evidence="1">2.7.11.1</ecNumber>
    </recommendedName>
</protein>
<dbReference type="Proteomes" id="UP000001514">
    <property type="component" value="Unassembled WGS sequence"/>
</dbReference>
<dbReference type="InterPro" id="IPR020635">
    <property type="entry name" value="Tyr_kinase_cat_dom"/>
</dbReference>
<dbReference type="AlphaFoldDB" id="D8QY24"/>
<comment type="catalytic activity">
    <reaction evidence="7">
        <text>L-threonyl-[protein] + ATP = O-phospho-L-threonyl-[protein] + ADP + H(+)</text>
        <dbReference type="Rhea" id="RHEA:46608"/>
        <dbReference type="Rhea" id="RHEA-COMP:11060"/>
        <dbReference type="Rhea" id="RHEA-COMP:11605"/>
        <dbReference type="ChEBI" id="CHEBI:15378"/>
        <dbReference type="ChEBI" id="CHEBI:30013"/>
        <dbReference type="ChEBI" id="CHEBI:30616"/>
        <dbReference type="ChEBI" id="CHEBI:61977"/>
        <dbReference type="ChEBI" id="CHEBI:456216"/>
        <dbReference type="EC" id="2.7.11.1"/>
    </reaction>
</comment>
<evidence type="ECO:0000313" key="10">
    <source>
        <dbReference type="EMBL" id="EFJ35535.1"/>
    </source>
</evidence>
<dbReference type="HOGENOM" id="CLU_1009573_0_0_1"/>
<dbReference type="GO" id="GO:0004713">
    <property type="term" value="F:protein tyrosine kinase activity"/>
    <property type="evidence" value="ECO:0007669"/>
    <property type="project" value="InterPro"/>
</dbReference>
<dbReference type="EC" id="2.7.11.1" evidence="1"/>
<dbReference type="KEGG" id="smo:SELMODRAFT_141647"/>
<dbReference type="InterPro" id="IPR000719">
    <property type="entry name" value="Prot_kinase_dom"/>
</dbReference>
<dbReference type="Gene3D" id="1.10.510.10">
    <property type="entry name" value="Transferase(Phosphotransferase) domain 1"/>
    <property type="match status" value="1"/>
</dbReference>